<dbReference type="AlphaFoldDB" id="A0A0L0CUK2"/>
<dbReference type="Proteomes" id="UP000054566">
    <property type="component" value="Unassembled WGS sequence"/>
</dbReference>
<protein>
    <submittedName>
        <fullName evidence="1">Uncharacterized protein</fullName>
    </submittedName>
</protein>
<sequence>MKELSLDNELELFYEYITSFEYIIRNFSNYIKRKKRNYKTIRRNDIINDVVNKYLNKIIPIKLLLHMKCSKNRRFYENLFICCYYHVIIKYIIHDPLFIWRG</sequence>
<evidence type="ECO:0000313" key="2">
    <source>
        <dbReference type="Proteomes" id="UP000054566"/>
    </source>
</evidence>
<name>A0A0L0CUK2_PLAFA</name>
<dbReference type="EMBL" id="GG663961">
    <property type="protein sequence ID" value="KNC35937.1"/>
    <property type="molecule type" value="Genomic_DNA"/>
</dbReference>
<proteinExistence type="predicted"/>
<accession>A0A0L0CUK2</accession>
<organism evidence="1 2">
    <name type="scientific">Plasmodium falciparum RAJ116</name>
    <dbReference type="NCBI Taxonomy" id="580058"/>
    <lineage>
        <taxon>Eukaryota</taxon>
        <taxon>Sar</taxon>
        <taxon>Alveolata</taxon>
        <taxon>Apicomplexa</taxon>
        <taxon>Aconoidasida</taxon>
        <taxon>Haemosporida</taxon>
        <taxon>Plasmodiidae</taxon>
        <taxon>Plasmodium</taxon>
        <taxon>Plasmodium (Laverania)</taxon>
    </lineage>
</organism>
<reference evidence="2" key="1">
    <citation type="submission" date="2015-07" db="EMBL/GenBank/DDBJ databases">
        <title>Annotation of Plasmodium falciparum RAJ116.</title>
        <authorList>
            <consortium name="The Broad Institute Genome Sequencing Platform"/>
            <person name="Volkman S.K."/>
            <person name="Neafsey D.E."/>
            <person name="Dash A.P."/>
            <person name="Chitnis C.E."/>
            <person name="Hartl D.L."/>
            <person name="Young S.K."/>
            <person name="Zeng Q."/>
            <person name="Koehrsen M."/>
            <person name="Alvarado L."/>
            <person name="Berlin A."/>
            <person name="Borenstein D."/>
            <person name="Chapman S.B."/>
            <person name="Chen Z."/>
            <person name="Engels R."/>
            <person name="Freedman E."/>
            <person name="Gellesch M."/>
            <person name="Goldberg J."/>
            <person name="Griggs A."/>
            <person name="Gujja S."/>
            <person name="Heilman E.R."/>
            <person name="Heiman D.I."/>
            <person name="Howarth C."/>
            <person name="Jen D."/>
            <person name="Larson L."/>
            <person name="Mehta T."/>
            <person name="Neiman D."/>
            <person name="Park D."/>
            <person name="Pearson M."/>
            <person name="Roberts A."/>
            <person name="Saif S."/>
            <person name="Shea T."/>
            <person name="Shenoy N."/>
            <person name="Sisk P."/>
            <person name="Stolte C."/>
            <person name="Sykes S."/>
            <person name="Walk T."/>
            <person name="White J."/>
            <person name="Yandava C."/>
            <person name="Haas B."/>
            <person name="Henn M.R."/>
            <person name="Nusbaum C."/>
            <person name="Birren B."/>
        </authorList>
    </citation>
    <scope>NUCLEOTIDE SEQUENCE [LARGE SCALE GENOMIC DNA]</scope>
    <source>
        <strain evidence="2">RAJ116</strain>
    </source>
</reference>
<reference evidence="2" key="2">
    <citation type="submission" date="2015-07" db="EMBL/GenBank/DDBJ databases">
        <title>The genome sequence of Plasmodium falciparum RAJ116.</title>
        <authorList>
            <consortium name="The Broad Institute Genome Sequencing Platform"/>
            <person name="Volkman S.K."/>
            <person name="Neafsey D.E."/>
            <person name="Dash A.P."/>
            <person name="Chitnis C.E."/>
            <person name="Hartl D.L."/>
            <person name="Young S.K."/>
            <person name="Kodira C.D."/>
            <person name="Zeng Q."/>
            <person name="Koehrsen M."/>
            <person name="Godfrey P."/>
            <person name="Alvarado L."/>
            <person name="Berlin A."/>
            <person name="Borenstein D."/>
            <person name="Chen Z."/>
            <person name="Engels R."/>
            <person name="Freedman E."/>
            <person name="Gellesch M."/>
            <person name="Goldberg J."/>
            <person name="Griggs A."/>
            <person name="Gujja S."/>
            <person name="Heiman D."/>
            <person name="Hepburn T."/>
            <person name="Howarth C."/>
            <person name="Jen D."/>
            <person name="Larson L."/>
            <person name="Lewis B."/>
            <person name="Mehta T."/>
            <person name="Park D."/>
            <person name="Pearson M."/>
            <person name="Roberts A."/>
            <person name="Saif S."/>
            <person name="Shea T."/>
            <person name="Shenoy N."/>
            <person name="Sisk P."/>
            <person name="Stolte C."/>
            <person name="Sykes S."/>
            <person name="Walk T."/>
            <person name="White J."/>
            <person name="Yandava C."/>
            <person name="Wirth D.F."/>
            <person name="Nusbaum C."/>
            <person name="Birren B."/>
        </authorList>
    </citation>
    <scope>NUCLEOTIDE SEQUENCE [LARGE SCALE GENOMIC DNA]</scope>
    <source>
        <strain evidence="2">RAJ116</strain>
    </source>
</reference>
<evidence type="ECO:0000313" key="1">
    <source>
        <dbReference type="EMBL" id="KNC35937.1"/>
    </source>
</evidence>
<gene>
    <name evidence="1" type="ORF">PFLG_00471</name>
</gene>